<proteinExistence type="predicted"/>
<dbReference type="OrthoDB" id="366726at2"/>
<sequence>MRKRNKYLVTLAALFVMGTLSACSNSSSASATSNDWNTIVKQAKKEGKVVSVGMPDTWANWVGTWNDIKSKFGISHTDTDMSSAQELQKFKSAGKSSSAPDIGDIGLNVAPTAKKENLLAAYKTKYWKDIPSWAKDKDGYYSAGYTGSIVFITDTKNVSSSDAPTSWKQLASGKYKVAIGDVSTAAQAQYSVLAAAFANGGSEKNINPGLNYFAKLQKENRLSTVDTTIENLQKGEIQVAVMWDFNALNYAHQIDSKRYKITVPTDGTVESGYAEVINKNAAHPYAAKLARSYILSDAGQINLAKGYARPIRKDVKLPAAVKAKLIPESEYKKEYHVKDNNVWNKETLKLGQEWKNKVTGAN</sequence>
<dbReference type="GO" id="GO:0030976">
    <property type="term" value="F:thiamine pyrophosphate binding"/>
    <property type="evidence" value="ECO:0007669"/>
    <property type="project" value="TreeGrafter"/>
</dbReference>
<dbReference type="Gene3D" id="3.40.190.10">
    <property type="entry name" value="Periplasmic binding protein-like II"/>
    <property type="match status" value="2"/>
</dbReference>
<dbReference type="RefSeq" id="WP_003688488.1">
    <property type="nucleotide sequence ID" value="NZ_AKKT01000055.1"/>
</dbReference>
<comment type="caution">
    <text evidence="3">The sequence shown here is derived from an EMBL/GenBank/DDBJ whole genome shotgun (WGS) entry which is preliminary data.</text>
</comment>
<dbReference type="Proteomes" id="UP000050898">
    <property type="component" value="Unassembled WGS sequence"/>
</dbReference>
<keyword evidence="1 2" id="KW-0732">Signal</keyword>
<dbReference type="EMBL" id="AYYH01000020">
    <property type="protein sequence ID" value="KRN09722.1"/>
    <property type="molecule type" value="Genomic_DNA"/>
</dbReference>
<keyword evidence="4" id="KW-1185">Reference proteome</keyword>
<evidence type="ECO:0008006" key="5">
    <source>
        <dbReference type="Google" id="ProtNLM"/>
    </source>
</evidence>
<dbReference type="GO" id="GO:0015888">
    <property type="term" value="P:thiamine transport"/>
    <property type="evidence" value="ECO:0007669"/>
    <property type="project" value="TreeGrafter"/>
</dbReference>
<dbReference type="GO" id="GO:0030288">
    <property type="term" value="C:outer membrane-bounded periplasmic space"/>
    <property type="evidence" value="ECO:0007669"/>
    <property type="project" value="TreeGrafter"/>
</dbReference>
<evidence type="ECO:0000313" key="3">
    <source>
        <dbReference type="EMBL" id="KRN09722.1"/>
    </source>
</evidence>
<dbReference type="GO" id="GO:0030975">
    <property type="term" value="F:thiamine binding"/>
    <property type="evidence" value="ECO:0007669"/>
    <property type="project" value="TreeGrafter"/>
</dbReference>
<accession>J0L013</accession>
<dbReference type="SUPFAM" id="SSF53850">
    <property type="entry name" value="Periplasmic binding protein-like II"/>
    <property type="match status" value="1"/>
</dbReference>
<evidence type="ECO:0000256" key="1">
    <source>
        <dbReference type="ARBA" id="ARBA00022729"/>
    </source>
</evidence>
<dbReference type="Pfam" id="PF13343">
    <property type="entry name" value="SBP_bac_6"/>
    <property type="match status" value="1"/>
</dbReference>
<dbReference type="PATRIC" id="fig|1046596.6.peg.935"/>
<feature type="chain" id="PRO_5038594701" description="ABC transporter substrate-binding protein" evidence="2">
    <location>
        <begin position="23"/>
        <end position="362"/>
    </location>
</feature>
<reference evidence="3 4" key="1">
    <citation type="journal article" date="2015" name="Genome Announc.">
        <title>Expanding the biotechnology potential of lactobacilli through comparative genomics of 213 strains and associated genera.</title>
        <authorList>
            <person name="Sun Z."/>
            <person name="Harris H.M."/>
            <person name="McCann A."/>
            <person name="Guo C."/>
            <person name="Argimon S."/>
            <person name="Zhang W."/>
            <person name="Yang X."/>
            <person name="Jeffery I.B."/>
            <person name="Cooney J.C."/>
            <person name="Kagawa T.F."/>
            <person name="Liu W."/>
            <person name="Song Y."/>
            <person name="Salvetti E."/>
            <person name="Wrobel A."/>
            <person name="Rasinkangas P."/>
            <person name="Parkhill J."/>
            <person name="Rea M.C."/>
            <person name="O'Sullivan O."/>
            <person name="Ritari J."/>
            <person name="Douillard F.P."/>
            <person name="Paul Ross R."/>
            <person name="Yang R."/>
            <person name="Briner A.E."/>
            <person name="Felis G.E."/>
            <person name="de Vos W.M."/>
            <person name="Barrangou R."/>
            <person name="Klaenhammer T.R."/>
            <person name="Caufield P.W."/>
            <person name="Cui Y."/>
            <person name="Zhang H."/>
            <person name="O'Toole P.W."/>
        </authorList>
    </citation>
    <scope>NUCLEOTIDE SEQUENCE [LARGE SCALE GENOMIC DNA]</scope>
    <source>
        <strain evidence="3 4">DSM 20444</strain>
    </source>
</reference>
<evidence type="ECO:0000313" key="4">
    <source>
        <dbReference type="Proteomes" id="UP000050898"/>
    </source>
</evidence>
<dbReference type="PROSITE" id="PS51257">
    <property type="entry name" value="PROKAR_LIPOPROTEIN"/>
    <property type="match status" value="1"/>
</dbReference>
<dbReference type="GeneID" id="98315583"/>
<protein>
    <recommendedName>
        <fullName evidence="5">ABC transporter substrate-binding protein</fullName>
    </recommendedName>
</protein>
<dbReference type="AlphaFoldDB" id="J0L013"/>
<name>J0L013_9LACO</name>
<evidence type="ECO:0000256" key="2">
    <source>
        <dbReference type="SAM" id="SignalP"/>
    </source>
</evidence>
<organism evidence="3 4">
    <name type="scientific">Liquorilactobacillus mali KCTC 3596 = DSM 20444</name>
    <dbReference type="NCBI Taxonomy" id="1046596"/>
    <lineage>
        <taxon>Bacteria</taxon>
        <taxon>Bacillati</taxon>
        <taxon>Bacillota</taxon>
        <taxon>Bacilli</taxon>
        <taxon>Lactobacillales</taxon>
        <taxon>Lactobacillaceae</taxon>
        <taxon>Liquorilactobacillus</taxon>
    </lineage>
</organism>
<dbReference type="PANTHER" id="PTHR30006:SF2">
    <property type="entry name" value="ABC TRANSPORTER SUBSTRATE-BINDING PROTEIN"/>
    <property type="match status" value="1"/>
</dbReference>
<gene>
    <name evidence="3" type="ORF">FD00_GL000864</name>
</gene>
<feature type="signal peptide" evidence="2">
    <location>
        <begin position="1"/>
        <end position="22"/>
    </location>
</feature>
<dbReference type="PANTHER" id="PTHR30006">
    <property type="entry name" value="THIAMINE-BINDING PERIPLASMIC PROTEIN-RELATED"/>
    <property type="match status" value="1"/>
</dbReference>